<reference evidence="2 3" key="2">
    <citation type="journal article" date="2012" name="PLoS Pathog.">
        <title>Diverse lifestyles and strategies of plant pathogenesis encoded in the genomes of eighteen Dothideomycetes fungi.</title>
        <authorList>
            <person name="Ohm R.A."/>
            <person name="Feau N."/>
            <person name="Henrissat B."/>
            <person name="Schoch C.L."/>
            <person name="Horwitz B.A."/>
            <person name="Barry K.W."/>
            <person name="Condon B.J."/>
            <person name="Copeland A.C."/>
            <person name="Dhillon B."/>
            <person name="Glaser F."/>
            <person name="Hesse C.N."/>
            <person name="Kosti I."/>
            <person name="LaButti K."/>
            <person name="Lindquist E.A."/>
            <person name="Lucas S."/>
            <person name="Salamov A.A."/>
            <person name="Bradshaw R.E."/>
            <person name="Ciuffetti L."/>
            <person name="Hamelin R.C."/>
            <person name="Kema G.H.J."/>
            <person name="Lawrence C."/>
            <person name="Scott J.A."/>
            <person name="Spatafora J.W."/>
            <person name="Turgeon B.G."/>
            <person name="de Wit P.J.G.M."/>
            <person name="Zhong S."/>
            <person name="Goodwin S.B."/>
            <person name="Grigoriev I.V."/>
        </authorList>
    </citation>
    <scope>NUCLEOTIDE SEQUENCE [LARGE SCALE GENOMIC DNA]</scope>
    <source>
        <strain evidence="3">NZE10 / CBS 128990</strain>
    </source>
</reference>
<reference evidence="3" key="1">
    <citation type="journal article" date="2012" name="PLoS Genet.">
        <title>The genomes of the fungal plant pathogens Cladosporium fulvum and Dothistroma septosporum reveal adaptation to different hosts and lifestyles but also signatures of common ancestry.</title>
        <authorList>
            <person name="de Wit P.J.G.M."/>
            <person name="van der Burgt A."/>
            <person name="Oekmen B."/>
            <person name="Stergiopoulos I."/>
            <person name="Abd-Elsalam K.A."/>
            <person name="Aerts A.L."/>
            <person name="Bahkali A.H."/>
            <person name="Beenen H.G."/>
            <person name="Chettri P."/>
            <person name="Cox M.P."/>
            <person name="Datema E."/>
            <person name="de Vries R.P."/>
            <person name="Dhillon B."/>
            <person name="Ganley A.R."/>
            <person name="Griffiths S.A."/>
            <person name="Guo Y."/>
            <person name="Hamelin R.C."/>
            <person name="Henrissat B."/>
            <person name="Kabir M.S."/>
            <person name="Jashni M.K."/>
            <person name="Kema G."/>
            <person name="Klaubauf S."/>
            <person name="Lapidus A."/>
            <person name="Levasseur A."/>
            <person name="Lindquist E."/>
            <person name="Mehrabi R."/>
            <person name="Ohm R.A."/>
            <person name="Owen T.J."/>
            <person name="Salamov A."/>
            <person name="Schwelm A."/>
            <person name="Schijlen E."/>
            <person name="Sun H."/>
            <person name="van den Burg H.A."/>
            <person name="van Ham R.C.H.J."/>
            <person name="Zhang S."/>
            <person name="Goodwin S.B."/>
            <person name="Grigoriev I.V."/>
            <person name="Collemare J."/>
            <person name="Bradshaw R.E."/>
        </authorList>
    </citation>
    <scope>NUCLEOTIDE SEQUENCE [LARGE SCALE GENOMIC DNA]</scope>
    <source>
        <strain evidence="3">NZE10 / CBS 128990</strain>
    </source>
</reference>
<dbReference type="Pfam" id="PF13472">
    <property type="entry name" value="Lipase_GDSL_2"/>
    <property type="match status" value="1"/>
</dbReference>
<dbReference type="AlphaFoldDB" id="N1PRM3"/>
<organism evidence="2 3">
    <name type="scientific">Dothistroma septosporum (strain NZE10 / CBS 128990)</name>
    <name type="common">Red band needle blight fungus</name>
    <name type="synonym">Mycosphaerella pini</name>
    <dbReference type="NCBI Taxonomy" id="675120"/>
    <lineage>
        <taxon>Eukaryota</taxon>
        <taxon>Fungi</taxon>
        <taxon>Dikarya</taxon>
        <taxon>Ascomycota</taxon>
        <taxon>Pezizomycotina</taxon>
        <taxon>Dothideomycetes</taxon>
        <taxon>Dothideomycetidae</taxon>
        <taxon>Mycosphaerellales</taxon>
        <taxon>Mycosphaerellaceae</taxon>
        <taxon>Dothistroma</taxon>
    </lineage>
</organism>
<sequence>MVQADFKVDQFLLFGDSITQHSFSQQRGFAFGAELSNSYVRRLDVVNCGLGGYNTRQALQVLPHALPRPKCAKLRFMTFFFGANDARLPGTPGGPQQHIPLDEYRQNTIELITHRDVLAHQDVRRILITPPPVDERKCLENDKRNDPSFPDVIKRKASVTKEYAQAIREIGNEYEVQVLDLWTVMIAKAGGNPDDPEPTGSIEVPRNEVLQSFVHDGLHLSPTGYRILYDEMMTLIARKWPDQMPAKLPFVLPGWDNQNAWDLRTSV</sequence>
<dbReference type="InterPro" id="IPR045136">
    <property type="entry name" value="Iah1-like"/>
</dbReference>
<dbReference type="PANTHER" id="PTHR14209:SF19">
    <property type="entry name" value="ISOAMYL ACETATE-HYDROLYZING ESTERASE 1 HOMOLOG"/>
    <property type="match status" value="1"/>
</dbReference>
<dbReference type="EMBL" id="KB446538">
    <property type="protein sequence ID" value="EME45583.1"/>
    <property type="molecule type" value="Genomic_DNA"/>
</dbReference>
<dbReference type="Proteomes" id="UP000016933">
    <property type="component" value="Unassembled WGS sequence"/>
</dbReference>
<dbReference type="eggNOG" id="KOG3035">
    <property type="taxonomic scope" value="Eukaryota"/>
</dbReference>
<dbReference type="OMA" id="VIWPKVI"/>
<evidence type="ECO:0000313" key="2">
    <source>
        <dbReference type="EMBL" id="EME45583.1"/>
    </source>
</evidence>
<dbReference type="InterPro" id="IPR036514">
    <property type="entry name" value="SGNH_hydro_sf"/>
</dbReference>
<dbReference type="STRING" id="675120.N1PRM3"/>
<protein>
    <recommendedName>
        <fullName evidence="1">SGNH hydrolase-type esterase domain-containing protein</fullName>
    </recommendedName>
</protein>
<name>N1PRM3_DOTSN</name>
<dbReference type="OrthoDB" id="671439at2759"/>
<keyword evidence="3" id="KW-1185">Reference proteome</keyword>
<gene>
    <name evidence="2" type="ORF">DOTSEDRAFT_71327</name>
</gene>
<accession>N1PRM3</accession>
<dbReference type="HOGENOM" id="CLU_051989_0_0_1"/>
<dbReference type="CDD" id="cd01838">
    <property type="entry name" value="Isoamyl_acetate_hydrolase_like"/>
    <property type="match status" value="1"/>
</dbReference>
<evidence type="ECO:0000259" key="1">
    <source>
        <dbReference type="Pfam" id="PF13472"/>
    </source>
</evidence>
<feature type="domain" description="SGNH hydrolase-type esterase" evidence="1">
    <location>
        <begin position="13"/>
        <end position="227"/>
    </location>
</feature>
<dbReference type="SUPFAM" id="SSF52266">
    <property type="entry name" value="SGNH hydrolase"/>
    <property type="match status" value="1"/>
</dbReference>
<evidence type="ECO:0000313" key="3">
    <source>
        <dbReference type="Proteomes" id="UP000016933"/>
    </source>
</evidence>
<dbReference type="PANTHER" id="PTHR14209">
    <property type="entry name" value="ISOAMYL ACETATE-HYDROLYZING ESTERASE 1"/>
    <property type="match status" value="1"/>
</dbReference>
<dbReference type="InterPro" id="IPR013830">
    <property type="entry name" value="SGNH_hydro"/>
</dbReference>
<dbReference type="Gene3D" id="3.40.50.1110">
    <property type="entry name" value="SGNH hydrolase"/>
    <property type="match status" value="1"/>
</dbReference>
<proteinExistence type="predicted"/>